<dbReference type="GO" id="GO:0005886">
    <property type="term" value="C:plasma membrane"/>
    <property type="evidence" value="ECO:0007669"/>
    <property type="project" value="UniProtKB-SubCell"/>
</dbReference>
<dbReference type="EMBL" id="JACHJV010000001">
    <property type="protein sequence ID" value="MBB4924544.1"/>
    <property type="molecule type" value="Genomic_DNA"/>
</dbReference>
<dbReference type="Pfam" id="PF13231">
    <property type="entry name" value="PMT_2"/>
    <property type="match status" value="1"/>
</dbReference>
<evidence type="ECO:0000256" key="3">
    <source>
        <dbReference type="ARBA" id="ARBA00022676"/>
    </source>
</evidence>
<feature type="compositionally biased region" description="Low complexity" evidence="8">
    <location>
        <begin position="334"/>
        <end position="366"/>
    </location>
</feature>
<dbReference type="AlphaFoldDB" id="A0A7W7R3K0"/>
<feature type="transmembrane region" description="Helical" evidence="9">
    <location>
        <begin position="551"/>
        <end position="573"/>
    </location>
</feature>
<keyword evidence="13" id="KW-1185">Reference proteome</keyword>
<name>A0A7W7R3K0_KITKI</name>
<keyword evidence="7 9" id="KW-0472">Membrane</keyword>
<keyword evidence="4 12" id="KW-0808">Transferase</keyword>
<dbReference type="Proteomes" id="UP000540506">
    <property type="component" value="Unassembled WGS sequence"/>
</dbReference>
<feature type="region of interest" description="Disordered" evidence="8">
    <location>
        <begin position="301"/>
        <end position="391"/>
    </location>
</feature>
<feature type="compositionally biased region" description="Low complexity" evidence="8">
    <location>
        <begin position="309"/>
        <end position="319"/>
    </location>
</feature>
<feature type="transmembrane region" description="Helical" evidence="9">
    <location>
        <begin position="517"/>
        <end position="539"/>
    </location>
</feature>
<gene>
    <name evidence="12" type="ORF">FHR34_003537</name>
</gene>
<accession>A0A7W7R3K0</accession>
<dbReference type="PANTHER" id="PTHR33908:SF3">
    <property type="entry name" value="UNDECAPRENYL PHOSPHATE-ALPHA-4-AMINO-4-DEOXY-L-ARABINOSE ARABINOSYL TRANSFERASE"/>
    <property type="match status" value="1"/>
</dbReference>
<keyword evidence="2" id="KW-1003">Cell membrane</keyword>
<feature type="region of interest" description="Disordered" evidence="8">
    <location>
        <begin position="601"/>
        <end position="621"/>
    </location>
</feature>
<keyword evidence="3" id="KW-0328">Glycosyltransferase</keyword>
<keyword evidence="6 9" id="KW-1133">Transmembrane helix</keyword>
<keyword evidence="5 9" id="KW-0812">Transmembrane</keyword>
<dbReference type="RefSeq" id="WP_184936474.1">
    <property type="nucleotide sequence ID" value="NZ_JACHJV010000001.1"/>
</dbReference>
<comment type="subcellular location">
    <subcellularLocation>
        <location evidence="1">Cell membrane</location>
        <topology evidence="1">Multi-pass membrane protein</topology>
    </subcellularLocation>
</comment>
<evidence type="ECO:0000313" key="13">
    <source>
        <dbReference type="Proteomes" id="UP000540506"/>
    </source>
</evidence>
<evidence type="ECO:0000256" key="9">
    <source>
        <dbReference type="SAM" id="Phobius"/>
    </source>
</evidence>
<dbReference type="PANTHER" id="PTHR33908">
    <property type="entry name" value="MANNOSYLTRANSFERASE YKCB-RELATED"/>
    <property type="match status" value="1"/>
</dbReference>
<sequence length="801" mass="80916">MATSVLPIAPELTSSSSWSIRRAPWRSPEGQPAYARPALLGIAALAGLLYFWGIGQSTYHTFYADAVRSMTESWKAFVFGSYDPANTITLDKLPGFLWPQAVSARIFGFHPWALTLPQAIEGVLSVLVLYRAVRRWAGANAALLAAAAFTLTPVLAGLFRTAVEDPLFTLLLLLAADAAQRAAATARLRTLLMAGVWVGLSFQAKMLESWAVLPALAAVYLIAAPTKLRRRLAHIGLAGLVTLVVSASWVLLATVTPAQDRPYIDGTTNNSAFSMVVGYNFLNRFTSVGLNAGETGSVTSGQGGIMTNGGATSAKAGATTDGGKGGTRNADHQNAGGPAANGTPANGAATGGAAANGPAAGNAAPAVGGGHQGAGGGGQKGGGMGGGPGGSDGGWTKMFSSQFAPQTGWLYPLAAIALLCALAWRRREPRGDQLRAGYVMWGTWLATFFLVFSAGSVGGHSYYMGVIATPLAALSGAGVVLLWQAFKEGGRKAWALPAAVAATAGWAAYLARLFPTFLPWLAPATLALGALALLLLAAARSTRFGERRLGRLRIATVGLIASLFAMLLAPGAWAASVLDSKYGNSGMGTVGPQAARGFGHGGGAGGGAGGGHTGARGGGQGGGAAGAWGGGAALGGWGGAAAGQGGTGRGAAGGGAAAGGDMAQFAAMFGGGGTSLTKAQQQILDYTEAHADGARYLFATTNWSASSPYILATGKEVLPMGGFTGQVPSPSLPQFQQLVSSGQLRYVLLGSTGGFGGRSGNTGPTTDITNWVRSTCAPVAPGDYGQSVTNAGAQLLYLCSR</sequence>
<reference evidence="12 13" key="1">
    <citation type="submission" date="2020-08" db="EMBL/GenBank/DDBJ databases">
        <title>Sequencing the genomes of 1000 actinobacteria strains.</title>
        <authorList>
            <person name="Klenk H.-P."/>
        </authorList>
    </citation>
    <scope>NUCLEOTIDE SEQUENCE [LARGE SCALE GENOMIC DNA]</scope>
    <source>
        <strain evidence="12 13">DSM 41654</strain>
    </source>
</reference>
<feature type="transmembrane region" description="Helical" evidence="9">
    <location>
        <begin position="462"/>
        <end position="486"/>
    </location>
</feature>
<feature type="domain" description="Putative mannosyltransferase YkcA/B-like C-terminal" evidence="11">
    <location>
        <begin position="684"/>
        <end position="774"/>
    </location>
</feature>
<evidence type="ECO:0000256" key="2">
    <source>
        <dbReference type="ARBA" id="ARBA00022475"/>
    </source>
</evidence>
<evidence type="ECO:0000256" key="8">
    <source>
        <dbReference type="SAM" id="MobiDB-lite"/>
    </source>
</evidence>
<dbReference type="GO" id="GO:0010041">
    <property type="term" value="P:response to iron(III) ion"/>
    <property type="evidence" value="ECO:0007669"/>
    <property type="project" value="TreeGrafter"/>
</dbReference>
<comment type="caution">
    <text evidence="12">The sequence shown here is derived from an EMBL/GenBank/DDBJ whole genome shotgun (WGS) entry which is preliminary data.</text>
</comment>
<feature type="transmembrane region" description="Helical" evidence="9">
    <location>
        <begin position="436"/>
        <end position="456"/>
    </location>
</feature>
<feature type="domain" description="Glycosyltransferase RgtA/B/C/D-like" evidence="10">
    <location>
        <begin position="93"/>
        <end position="249"/>
    </location>
</feature>
<feature type="compositionally biased region" description="Gly residues" evidence="8">
    <location>
        <begin position="367"/>
        <end position="391"/>
    </location>
</feature>
<dbReference type="InterPro" id="IPR056785">
    <property type="entry name" value="YkcA/B-like_C"/>
</dbReference>
<evidence type="ECO:0000256" key="7">
    <source>
        <dbReference type="ARBA" id="ARBA00023136"/>
    </source>
</evidence>
<feature type="transmembrane region" description="Helical" evidence="9">
    <location>
        <begin position="408"/>
        <end position="424"/>
    </location>
</feature>
<evidence type="ECO:0000259" key="10">
    <source>
        <dbReference type="Pfam" id="PF13231"/>
    </source>
</evidence>
<evidence type="ECO:0000256" key="1">
    <source>
        <dbReference type="ARBA" id="ARBA00004651"/>
    </source>
</evidence>
<evidence type="ECO:0000313" key="12">
    <source>
        <dbReference type="EMBL" id="MBB4924544.1"/>
    </source>
</evidence>
<dbReference type="InterPro" id="IPR038731">
    <property type="entry name" value="RgtA/B/C-like"/>
</dbReference>
<dbReference type="InterPro" id="IPR050297">
    <property type="entry name" value="LipidA_mod_glycosyltrf_83"/>
</dbReference>
<evidence type="ECO:0000256" key="4">
    <source>
        <dbReference type="ARBA" id="ARBA00022679"/>
    </source>
</evidence>
<dbReference type="GO" id="GO:0009103">
    <property type="term" value="P:lipopolysaccharide biosynthetic process"/>
    <property type="evidence" value="ECO:0007669"/>
    <property type="project" value="UniProtKB-ARBA"/>
</dbReference>
<dbReference type="GO" id="GO:0016763">
    <property type="term" value="F:pentosyltransferase activity"/>
    <property type="evidence" value="ECO:0007669"/>
    <property type="project" value="TreeGrafter"/>
</dbReference>
<evidence type="ECO:0000256" key="5">
    <source>
        <dbReference type="ARBA" id="ARBA00022692"/>
    </source>
</evidence>
<feature type="transmembrane region" description="Helical" evidence="9">
    <location>
        <begin position="493"/>
        <end position="511"/>
    </location>
</feature>
<feature type="transmembrane region" description="Helical" evidence="9">
    <location>
        <begin position="34"/>
        <end position="53"/>
    </location>
</feature>
<protein>
    <submittedName>
        <fullName evidence="12">4-amino-4-deoxy-L-arabinose transferase-like glycosyltransferase</fullName>
    </submittedName>
</protein>
<evidence type="ECO:0000256" key="6">
    <source>
        <dbReference type="ARBA" id="ARBA00022989"/>
    </source>
</evidence>
<proteinExistence type="predicted"/>
<evidence type="ECO:0000259" key="11">
    <source>
        <dbReference type="Pfam" id="PF24878"/>
    </source>
</evidence>
<dbReference type="Pfam" id="PF24878">
    <property type="entry name" value="YkcB_C"/>
    <property type="match status" value="1"/>
</dbReference>
<feature type="transmembrane region" description="Helical" evidence="9">
    <location>
        <begin position="232"/>
        <end position="252"/>
    </location>
</feature>
<feature type="transmembrane region" description="Helical" evidence="9">
    <location>
        <begin position="142"/>
        <end position="163"/>
    </location>
</feature>
<organism evidence="12 13">
    <name type="scientific">Kitasatospora kifunensis</name>
    <name type="common">Streptomyces kifunensis</name>
    <dbReference type="NCBI Taxonomy" id="58351"/>
    <lineage>
        <taxon>Bacteria</taxon>
        <taxon>Bacillati</taxon>
        <taxon>Actinomycetota</taxon>
        <taxon>Actinomycetes</taxon>
        <taxon>Kitasatosporales</taxon>
        <taxon>Streptomycetaceae</taxon>
        <taxon>Kitasatospora</taxon>
    </lineage>
</organism>
<feature type="transmembrane region" description="Helical" evidence="9">
    <location>
        <begin position="207"/>
        <end position="225"/>
    </location>
</feature>